<evidence type="ECO:0000313" key="2">
    <source>
        <dbReference type="Proteomes" id="UP001294444"/>
    </source>
</evidence>
<keyword evidence="2" id="KW-1185">Reference proteome</keyword>
<proteinExistence type="predicted"/>
<organism evidence="1 2">
    <name type="scientific">Melanopsichium pennsylvanicum</name>
    <dbReference type="NCBI Taxonomy" id="63383"/>
    <lineage>
        <taxon>Eukaryota</taxon>
        <taxon>Fungi</taxon>
        <taxon>Dikarya</taxon>
        <taxon>Basidiomycota</taxon>
        <taxon>Ustilaginomycotina</taxon>
        <taxon>Ustilaginomycetes</taxon>
        <taxon>Ustilaginales</taxon>
        <taxon>Ustilaginaceae</taxon>
        <taxon>Melanopsichium</taxon>
    </lineage>
</organism>
<gene>
    <name evidence="1" type="ORF">MEPE_04182</name>
</gene>
<accession>A0AAJ4XNN7</accession>
<evidence type="ECO:0000313" key="1">
    <source>
        <dbReference type="EMBL" id="SNX85473.1"/>
    </source>
</evidence>
<protein>
    <submittedName>
        <fullName evidence="1">Uncharacterized protein</fullName>
    </submittedName>
</protein>
<dbReference type="EMBL" id="OAPG01000010">
    <property type="protein sequence ID" value="SNX85473.1"/>
    <property type="molecule type" value="Genomic_DNA"/>
</dbReference>
<dbReference type="AlphaFoldDB" id="A0AAJ4XNN7"/>
<sequence length="274" mass="31072">MGAVTSRQIINIIDCFVLSIARLVDRISRDINRKLSTLSSFFFSRVFGYDVVFAQDTCAHAHKSRVGEPLLCQANVCIVPASSLEQRQAERKRRSERRKRAEAAALGEAMLRKHIQAKNGSNSVESWRNSPVTEKRGGKIIMEEKEKVMINLGAVAKPSSPRPVEERETVAERERGKLWVMMGNVQTRQHAQKINFQKVYYTTQPINQNFQEPSSPCSHHTEKSANKMDQQVLQRITSARTIASVVLEPRKSSKRHPFSSEHEAVYKSKIAITI</sequence>
<dbReference type="Proteomes" id="UP001294444">
    <property type="component" value="Unassembled WGS sequence"/>
</dbReference>
<name>A0AAJ4XNN7_9BASI</name>
<comment type="caution">
    <text evidence="1">The sequence shown here is derived from an EMBL/GenBank/DDBJ whole genome shotgun (WGS) entry which is preliminary data.</text>
</comment>
<reference evidence="1" key="1">
    <citation type="submission" date="2023-10" db="EMBL/GenBank/DDBJ databases">
        <authorList>
            <person name="Guldener U."/>
        </authorList>
    </citation>
    <scope>NUCLEOTIDE SEQUENCE</scope>
    <source>
        <strain evidence="1">Mp4</strain>
    </source>
</reference>